<evidence type="ECO:0000256" key="2">
    <source>
        <dbReference type="SAM" id="Phobius"/>
    </source>
</evidence>
<protein>
    <submittedName>
        <fullName evidence="4">Uncharacterized protein</fullName>
    </submittedName>
</protein>
<evidence type="ECO:0000256" key="3">
    <source>
        <dbReference type="SAM" id="SignalP"/>
    </source>
</evidence>
<feature type="non-terminal residue" evidence="4">
    <location>
        <position position="1"/>
    </location>
</feature>
<evidence type="ECO:0000313" key="5">
    <source>
        <dbReference type="Proteomes" id="UP001218188"/>
    </source>
</evidence>
<evidence type="ECO:0000313" key="4">
    <source>
        <dbReference type="EMBL" id="KAJ7045106.1"/>
    </source>
</evidence>
<proteinExistence type="predicted"/>
<name>A0AAD6TEK5_9AGAR</name>
<dbReference type="Proteomes" id="UP001218188">
    <property type="component" value="Unassembled WGS sequence"/>
</dbReference>
<keyword evidence="3" id="KW-0732">Signal</keyword>
<feature type="signal peptide" evidence="3">
    <location>
        <begin position="1"/>
        <end position="27"/>
    </location>
</feature>
<accession>A0AAD6TEK5</accession>
<feature type="region of interest" description="Disordered" evidence="1">
    <location>
        <begin position="151"/>
        <end position="170"/>
    </location>
</feature>
<organism evidence="4 5">
    <name type="scientific">Mycena alexandri</name>
    <dbReference type="NCBI Taxonomy" id="1745969"/>
    <lineage>
        <taxon>Eukaryota</taxon>
        <taxon>Fungi</taxon>
        <taxon>Dikarya</taxon>
        <taxon>Basidiomycota</taxon>
        <taxon>Agaricomycotina</taxon>
        <taxon>Agaricomycetes</taxon>
        <taxon>Agaricomycetidae</taxon>
        <taxon>Agaricales</taxon>
        <taxon>Marasmiineae</taxon>
        <taxon>Mycenaceae</taxon>
        <taxon>Mycena</taxon>
    </lineage>
</organism>
<dbReference type="EMBL" id="JARJCM010000005">
    <property type="protein sequence ID" value="KAJ7045106.1"/>
    <property type="molecule type" value="Genomic_DNA"/>
</dbReference>
<keyword evidence="2" id="KW-0812">Transmembrane</keyword>
<keyword evidence="2" id="KW-0472">Membrane</keyword>
<evidence type="ECO:0000256" key="1">
    <source>
        <dbReference type="SAM" id="MobiDB-lite"/>
    </source>
</evidence>
<dbReference type="AlphaFoldDB" id="A0AAD6TEK5"/>
<keyword evidence="2" id="KW-1133">Transmembrane helix</keyword>
<feature type="region of interest" description="Disordered" evidence="1">
    <location>
        <begin position="291"/>
        <end position="310"/>
    </location>
</feature>
<feature type="transmembrane region" description="Helical" evidence="2">
    <location>
        <begin position="123"/>
        <end position="144"/>
    </location>
</feature>
<comment type="caution">
    <text evidence="4">The sequence shown here is derived from an EMBL/GenBank/DDBJ whole genome shotgun (WGS) entry which is preliminary data.</text>
</comment>
<feature type="chain" id="PRO_5041909577" evidence="3">
    <location>
        <begin position="28"/>
        <end position="310"/>
    </location>
</feature>
<keyword evidence="5" id="KW-1185">Reference proteome</keyword>
<sequence length="310" mass="33448">MVLSIGLSWRLIFLVYLFSQSVNLVRSAAPPLSLNIQPTQLSDAPVPSTITTGQFEIFLSSSTVPFTTTFASPITISGIATSTNVVSTGNAIIEVQYNVTAAPTPTTLTTKFNPLATLQVTRIASTSIGGLYLSGIGLVLWLIWPRRRARTNTSAQRPGPAKNYTPAELESSMDDRASWAPFIDRPDTLSPSNTTSTRQLYISNQVHRAREKVAALEEAASTLIRSASNSSQESTVRSMSWTGSELTAPATAGLEVPGDTVDSLGADDKDKLVRAMREIEGLNSRIRELEAQRRSSWALGMSDDPPPGYN</sequence>
<gene>
    <name evidence="4" type="ORF">C8F04DRAFT_1067721</name>
</gene>
<reference evidence="4" key="1">
    <citation type="submission" date="2023-03" db="EMBL/GenBank/DDBJ databases">
        <title>Massive genome expansion in bonnet fungi (Mycena s.s.) driven by repeated elements and novel gene families across ecological guilds.</title>
        <authorList>
            <consortium name="Lawrence Berkeley National Laboratory"/>
            <person name="Harder C.B."/>
            <person name="Miyauchi S."/>
            <person name="Viragh M."/>
            <person name="Kuo A."/>
            <person name="Thoen E."/>
            <person name="Andreopoulos B."/>
            <person name="Lu D."/>
            <person name="Skrede I."/>
            <person name="Drula E."/>
            <person name="Henrissat B."/>
            <person name="Morin E."/>
            <person name="Kohler A."/>
            <person name="Barry K."/>
            <person name="LaButti K."/>
            <person name="Morin E."/>
            <person name="Salamov A."/>
            <person name="Lipzen A."/>
            <person name="Mereny Z."/>
            <person name="Hegedus B."/>
            <person name="Baldrian P."/>
            <person name="Stursova M."/>
            <person name="Weitz H."/>
            <person name="Taylor A."/>
            <person name="Grigoriev I.V."/>
            <person name="Nagy L.G."/>
            <person name="Martin F."/>
            <person name="Kauserud H."/>
        </authorList>
    </citation>
    <scope>NUCLEOTIDE SEQUENCE</scope>
    <source>
        <strain evidence="4">CBHHK200</strain>
    </source>
</reference>